<name>A0A5J9VVH0_9POAL</name>
<evidence type="ECO:0000256" key="6">
    <source>
        <dbReference type="SAM" id="SignalP"/>
    </source>
</evidence>
<sequence>MHCLWINVLHRSAFSAVLPAETNVLMRFSDSTAEAEGALCKVHGQARITLGWQEFAAANHVSSGSVYIFKFYRVGGHLHLAMYNA</sequence>
<protein>
    <recommendedName>
        <fullName evidence="9">TF-B3 domain-containing protein</fullName>
    </recommendedName>
</protein>
<comment type="subcellular location">
    <subcellularLocation>
        <location evidence="1">Nucleus</location>
    </subcellularLocation>
</comment>
<evidence type="ECO:0000256" key="3">
    <source>
        <dbReference type="ARBA" id="ARBA00023125"/>
    </source>
</evidence>
<keyword evidence="5" id="KW-0539">Nucleus</keyword>
<dbReference type="SUPFAM" id="SSF101936">
    <property type="entry name" value="DNA-binding pseudobarrel domain"/>
    <property type="match status" value="1"/>
</dbReference>
<dbReference type="GO" id="GO:0005634">
    <property type="term" value="C:nucleus"/>
    <property type="evidence" value="ECO:0007669"/>
    <property type="project" value="UniProtKB-SubCell"/>
</dbReference>
<evidence type="ECO:0000256" key="4">
    <source>
        <dbReference type="ARBA" id="ARBA00023163"/>
    </source>
</evidence>
<organism evidence="7 8">
    <name type="scientific">Eragrostis curvula</name>
    <name type="common">weeping love grass</name>
    <dbReference type="NCBI Taxonomy" id="38414"/>
    <lineage>
        <taxon>Eukaryota</taxon>
        <taxon>Viridiplantae</taxon>
        <taxon>Streptophyta</taxon>
        <taxon>Embryophyta</taxon>
        <taxon>Tracheophyta</taxon>
        <taxon>Spermatophyta</taxon>
        <taxon>Magnoliopsida</taxon>
        <taxon>Liliopsida</taxon>
        <taxon>Poales</taxon>
        <taxon>Poaceae</taxon>
        <taxon>PACMAD clade</taxon>
        <taxon>Chloridoideae</taxon>
        <taxon>Eragrostideae</taxon>
        <taxon>Eragrostidinae</taxon>
        <taxon>Eragrostis</taxon>
    </lineage>
</organism>
<proteinExistence type="predicted"/>
<dbReference type="Proteomes" id="UP000324897">
    <property type="component" value="Chromosome 4"/>
</dbReference>
<dbReference type="GO" id="GO:0003677">
    <property type="term" value="F:DNA binding"/>
    <property type="evidence" value="ECO:0007669"/>
    <property type="project" value="UniProtKB-KW"/>
</dbReference>
<feature type="chain" id="PRO_5023852631" description="TF-B3 domain-containing protein" evidence="6">
    <location>
        <begin position="16"/>
        <end position="85"/>
    </location>
</feature>
<evidence type="ECO:0000313" key="8">
    <source>
        <dbReference type="Proteomes" id="UP000324897"/>
    </source>
</evidence>
<accession>A0A5J9VVH0</accession>
<feature type="signal peptide" evidence="6">
    <location>
        <begin position="1"/>
        <end position="15"/>
    </location>
</feature>
<dbReference type="AlphaFoldDB" id="A0A5J9VVH0"/>
<gene>
    <name evidence="7" type="ORF">EJB05_13053</name>
</gene>
<dbReference type="Gramene" id="TVU39626">
    <property type="protein sequence ID" value="TVU39626"/>
    <property type="gene ID" value="EJB05_13053"/>
</dbReference>
<keyword evidence="8" id="KW-1185">Reference proteome</keyword>
<keyword evidence="3" id="KW-0238">DNA-binding</keyword>
<evidence type="ECO:0000313" key="7">
    <source>
        <dbReference type="EMBL" id="TVU39626.1"/>
    </source>
</evidence>
<dbReference type="Gene3D" id="2.40.330.10">
    <property type="entry name" value="DNA-binding pseudobarrel domain"/>
    <property type="match status" value="1"/>
</dbReference>
<evidence type="ECO:0000256" key="1">
    <source>
        <dbReference type="ARBA" id="ARBA00004123"/>
    </source>
</evidence>
<keyword evidence="6" id="KW-0732">Signal</keyword>
<dbReference type="InterPro" id="IPR015300">
    <property type="entry name" value="DNA-bd_pseudobarrel_sf"/>
</dbReference>
<keyword evidence="2" id="KW-0805">Transcription regulation</keyword>
<reference evidence="7 8" key="1">
    <citation type="journal article" date="2019" name="Sci. Rep.">
        <title>A high-quality genome of Eragrostis curvula grass provides insights into Poaceae evolution and supports new strategies to enhance forage quality.</title>
        <authorList>
            <person name="Carballo J."/>
            <person name="Santos B.A.C.M."/>
            <person name="Zappacosta D."/>
            <person name="Garbus I."/>
            <person name="Selva J.P."/>
            <person name="Gallo C.A."/>
            <person name="Diaz A."/>
            <person name="Albertini E."/>
            <person name="Caccamo M."/>
            <person name="Echenique V."/>
        </authorList>
    </citation>
    <scope>NUCLEOTIDE SEQUENCE [LARGE SCALE GENOMIC DNA]</scope>
    <source>
        <strain evidence="8">cv. Victoria</strain>
        <tissue evidence="7">Leaf</tissue>
    </source>
</reference>
<evidence type="ECO:0008006" key="9">
    <source>
        <dbReference type="Google" id="ProtNLM"/>
    </source>
</evidence>
<comment type="caution">
    <text evidence="7">The sequence shown here is derived from an EMBL/GenBank/DDBJ whole genome shotgun (WGS) entry which is preliminary data.</text>
</comment>
<keyword evidence="4" id="KW-0804">Transcription</keyword>
<dbReference type="EMBL" id="RWGY01000007">
    <property type="protein sequence ID" value="TVU39626.1"/>
    <property type="molecule type" value="Genomic_DNA"/>
</dbReference>
<evidence type="ECO:0000256" key="5">
    <source>
        <dbReference type="ARBA" id="ARBA00023242"/>
    </source>
</evidence>
<feature type="non-terminal residue" evidence="7">
    <location>
        <position position="1"/>
    </location>
</feature>
<evidence type="ECO:0000256" key="2">
    <source>
        <dbReference type="ARBA" id="ARBA00023015"/>
    </source>
</evidence>